<evidence type="ECO:0000256" key="1">
    <source>
        <dbReference type="ARBA" id="ARBA00004651"/>
    </source>
</evidence>
<protein>
    <submittedName>
        <fullName evidence="10">VTT domain-containing protein</fullName>
    </submittedName>
</protein>
<dbReference type="Pfam" id="PF09335">
    <property type="entry name" value="VTT_dom"/>
    <property type="match status" value="1"/>
</dbReference>
<feature type="non-terminal residue" evidence="10">
    <location>
        <position position="228"/>
    </location>
</feature>
<dbReference type="PANTHER" id="PTHR30353">
    <property type="entry name" value="INNER MEMBRANE PROTEIN DEDA-RELATED"/>
    <property type="match status" value="1"/>
</dbReference>
<proteinExistence type="inferred from homology"/>
<dbReference type="InterPro" id="IPR032816">
    <property type="entry name" value="VTT_dom"/>
</dbReference>
<dbReference type="InterPro" id="IPR032818">
    <property type="entry name" value="DedA-like"/>
</dbReference>
<evidence type="ECO:0000256" key="6">
    <source>
        <dbReference type="ARBA" id="ARBA00023136"/>
    </source>
</evidence>
<evidence type="ECO:0000256" key="4">
    <source>
        <dbReference type="ARBA" id="ARBA00022692"/>
    </source>
</evidence>
<name>A0ABS3XNP4_9ACTN</name>
<feature type="transmembrane region" description="Helical" evidence="7">
    <location>
        <begin position="36"/>
        <end position="58"/>
    </location>
</feature>
<feature type="region of interest" description="Disordered" evidence="8">
    <location>
        <begin position="1"/>
        <end position="24"/>
    </location>
</feature>
<evidence type="ECO:0000256" key="2">
    <source>
        <dbReference type="ARBA" id="ARBA00010792"/>
    </source>
</evidence>
<organism evidence="10 11">
    <name type="scientific">Streptomyces oryzae</name>
    <dbReference type="NCBI Taxonomy" id="1434886"/>
    <lineage>
        <taxon>Bacteria</taxon>
        <taxon>Bacillati</taxon>
        <taxon>Actinomycetota</taxon>
        <taxon>Actinomycetes</taxon>
        <taxon>Kitasatosporales</taxon>
        <taxon>Streptomycetaceae</taxon>
        <taxon>Streptomyces</taxon>
    </lineage>
</organism>
<dbReference type="PANTHER" id="PTHR30353:SF0">
    <property type="entry name" value="TRANSMEMBRANE PROTEIN"/>
    <property type="match status" value="1"/>
</dbReference>
<gene>
    <name evidence="10" type="ORF">ITI46_34495</name>
</gene>
<feature type="transmembrane region" description="Helical" evidence="7">
    <location>
        <begin position="196"/>
        <end position="217"/>
    </location>
</feature>
<dbReference type="Proteomes" id="UP001519064">
    <property type="component" value="Unassembled WGS sequence"/>
</dbReference>
<keyword evidence="5 7" id="KW-1133">Transmembrane helix</keyword>
<keyword evidence="11" id="KW-1185">Reference proteome</keyword>
<evidence type="ECO:0000256" key="8">
    <source>
        <dbReference type="SAM" id="MobiDB-lite"/>
    </source>
</evidence>
<feature type="transmembrane region" description="Helical" evidence="7">
    <location>
        <begin position="163"/>
        <end position="184"/>
    </location>
</feature>
<feature type="domain" description="VTT" evidence="9">
    <location>
        <begin position="58"/>
        <end position="183"/>
    </location>
</feature>
<sequence length="228" mass="23722">MSPQWSDGGGAQGTSACQLRHTGGVRRGRTGRRQVVGVESALWLTLGLVGLTTLPPLVPNSALIAAAGVLAAEGRLSLPLLLLTVAGSALAGDALVYWLGRRTGARTRGWLSVGPRRKVALDWTAEHVRRYGVPFVIAVRFLPSGRIVGGLATGTVGYPARRFLLGSGLAELLWATYSVGVGYWGGRALAGTLSGALIGVGASAVLAGAACAARWLLRHRGLWRRVLG</sequence>
<reference evidence="10 11" key="1">
    <citation type="submission" date="2020-11" db="EMBL/GenBank/DDBJ databases">
        <title>Streptomyces spirodelae sp. nov., isolated from duckweed.</title>
        <authorList>
            <person name="Saimee Y."/>
            <person name="Duangmal K."/>
        </authorList>
    </citation>
    <scope>NUCLEOTIDE SEQUENCE [LARGE SCALE GENOMIC DNA]</scope>
    <source>
        <strain evidence="10 11">S16-07</strain>
    </source>
</reference>
<evidence type="ECO:0000259" key="9">
    <source>
        <dbReference type="Pfam" id="PF09335"/>
    </source>
</evidence>
<comment type="similarity">
    <text evidence="2 7">Belongs to the DedA family.</text>
</comment>
<evidence type="ECO:0000313" key="11">
    <source>
        <dbReference type="Proteomes" id="UP001519064"/>
    </source>
</evidence>
<keyword evidence="3 7" id="KW-1003">Cell membrane</keyword>
<evidence type="ECO:0000313" key="10">
    <source>
        <dbReference type="EMBL" id="MBO8196701.1"/>
    </source>
</evidence>
<dbReference type="EMBL" id="JADKMA010000404">
    <property type="protein sequence ID" value="MBO8196701.1"/>
    <property type="molecule type" value="Genomic_DNA"/>
</dbReference>
<evidence type="ECO:0000256" key="3">
    <source>
        <dbReference type="ARBA" id="ARBA00022475"/>
    </source>
</evidence>
<keyword evidence="4 7" id="KW-0812">Transmembrane</keyword>
<keyword evidence="6 7" id="KW-0472">Membrane</keyword>
<comment type="subcellular location">
    <subcellularLocation>
        <location evidence="1 7">Cell membrane</location>
        <topology evidence="1 7">Multi-pass membrane protein</topology>
    </subcellularLocation>
</comment>
<evidence type="ECO:0000256" key="5">
    <source>
        <dbReference type="ARBA" id="ARBA00022989"/>
    </source>
</evidence>
<evidence type="ECO:0000256" key="7">
    <source>
        <dbReference type="RuleBase" id="RU367016"/>
    </source>
</evidence>
<feature type="transmembrane region" description="Helical" evidence="7">
    <location>
        <begin position="78"/>
        <end position="99"/>
    </location>
</feature>
<accession>A0ABS3XNP4</accession>
<comment type="caution">
    <text evidence="10">The sequence shown here is derived from an EMBL/GenBank/DDBJ whole genome shotgun (WGS) entry which is preliminary data.</text>
</comment>